<feature type="region of interest" description="Disordered" evidence="1">
    <location>
        <begin position="16"/>
        <end position="97"/>
    </location>
</feature>
<dbReference type="Proteomes" id="UP000800035">
    <property type="component" value="Unassembled WGS sequence"/>
</dbReference>
<feature type="compositionally biased region" description="Basic and acidic residues" evidence="1">
    <location>
        <begin position="124"/>
        <end position="133"/>
    </location>
</feature>
<feature type="compositionally biased region" description="Low complexity" evidence="1">
    <location>
        <begin position="259"/>
        <end position="274"/>
    </location>
</feature>
<dbReference type="EMBL" id="ML976989">
    <property type="protein sequence ID" value="KAF1957238.1"/>
    <property type="molecule type" value="Genomic_DNA"/>
</dbReference>
<evidence type="ECO:0000256" key="1">
    <source>
        <dbReference type="SAM" id="MobiDB-lite"/>
    </source>
</evidence>
<feature type="compositionally biased region" description="Basic residues" evidence="1">
    <location>
        <begin position="18"/>
        <end position="33"/>
    </location>
</feature>
<evidence type="ECO:0000313" key="3">
    <source>
        <dbReference type="Proteomes" id="UP000800035"/>
    </source>
</evidence>
<sequence length="274" mass="30146">MPITIEVRDVVRDNKGRIAIRKSNGKNSSKGKKKDMEQSKAKDGRGAREMTSNRPYESQRHQYHSYFMANNEGSEWGEEDEPETFPCDSASEIGSSLRHSLDVRRSIIRNLRAQINDEMSTQFKEQESEDTKKKPGYQGSISSNSRTAPKPKPKASVVSRTSQLSEANLAKINAAPVPKDTIAAVNADNGSRTGSKSKREATPQEEEPTMARQVEQLLDENRPRAASKVGSSASKSRSTTGRNVPHTSSSTVSEQINESDSVVSSKSRSTTSQN</sequence>
<evidence type="ECO:0000313" key="2">
    <source>
        <dbReference type="EMBL" id="KAF1957238.1"/>
    </source>
</evidence>
<feature type="region of interest" description="Disordered" evidence="1">
    <location>
        <begin position="119"/>
        <end position="274"/>
    </location>
</feature>
<dbReference type="AlphaFoldDB" id="A0A6A5TXS7"/>
<feature type="compositionally biased region" description="Polar residues" evidence="1">
    <location>
        <begin position="245"/>
        <end position="258"/>
    </location>
</feature>
<gene>
    <name evidence="2" type="ORF">CC80DRAFT_503621</name>
</gene>
<proteinExistence type="predicted"/>
<name>A0A6A5TXS7_9PLEO</name>
<reference evidence="2" key="1">
    <citation type="journal article" date="2020" name="Stud. Mycol.">
        <title>101 Dothideomycetes genomes: a test case for predicting lifestyles and emergence of pathogens.</title>
        <authorList>
            <person name="Haridas S."/>
            <person name="Albert R."/>
            <person name="Binder M."/>
            <person name="Bloem J."/>
            <person name="Labutti K."/>
            <person name="Salamov A."/>
            <person name="Andreopoulos B."/>
            <person name="Baker S."/>
            <person name="Barry K."/>
            <person name="Bills G."/>
            <person name="Bluhm B."/>
            <person name="Cannon C."/>
            <person name="Castanera R."/>
            <person name="Culley D."/>
            <person name="Daum C."/>
            <person name="Ezra D."/>
            <person name="Gonzalez J."/>
            <person name="Henrissat B."/>
            <person name="Kuo A."/>
            <person name="Liang C."/>
            <person name="Lipzen A."/>
            <person name="Lutzoni F."/>
            <person name="Magnuson J."/>
            <person name="Mondo S."/>
            <person name="Nolan M."/>
            <person name="Ohm R."/>
            <person name="Pangilinan J."/>
            <person name="Park H.-J."/>
            <person name="Ramirez L."/>
            <person name="Alfaro M."/>
            <person name="Sun H."/>
            <person name="Tritt A."/>
            <person name="Yoshinaga Y."/>
            <person name="Zwiers L.-H."/>
            <person name="Turgeon B."/>
            <person name="Goodwin S."/>
            <person name="Spatafora J."/>
            <person name="Crous P."/>
            <person name="Grigoriev I."/>
        </authorList>
    </citation>
    <scope>NUCLEOTIDE SEQUENCE</scope>
    <source>
        <strain evidence="2">CBS 675.92</strain>
    </source>
</reference>
<feature type="compositionally biased region" description="Low complexity" evidence="1">
    <location>
        <begin position="224"/>
        <end position="242"/>
    </location>
</feature>
<organism evidence="2 3">
    <name type="scientific">Byssothecium circinans</name>
    <dbReference type="NCBI Taxonomy" id="147558"/>
    <lineage>
        <taxon>Eukaryota</taxon>
        <taxon>Fungi</taxon>
        <taxon>Dikarya</taxon>
        <taxon>Ascomycota</taxon>
        <taxon>Pezizomycotina</taxon>
        <taxon>Dothideomycetes</taxon>
        <taxon>Pleosporomycetidae</taxon>
        <taxon>Pleosporales</taxon>
        <taxon>Massarineae</taxon>
        <taxon>Massarinaceae</taxon>
        <taxon>Byssothecium</taxon>
    </lineage>
</organism>
<keyword evidence="3" id="KW-1185">Reference proteome</keyword>
<accession>A0A6A5TXS7</accession>
<feature type="non-terminal residue" evidence="2">
    <location>
        <position position="274"/>
    </location>
</feature>
<protein>
    <submittedName>
        <fullName evidence="2">Uncharacterized protein</fullName>
    </submittedName>
</protein>
<feature type="compositionally biased region" description="Basic and acidic residues" evidence="1">
    <location>
        <begin position="34"/>
        <end position="48"/>
    </location>
</feature>